<accession>A0AAN7MZS9</accession>
<dbReference type="AlphaFoldDB" id="A0AAN7MZS9"/>
<dbReference type="PANTHER" id="PTHR33332">
    <property type="entry name" value="REVERSE TRANSCRIPTASE DOMAIN-CONTAINING PROTEIN"/>
    <property type="match status" value="1"/>
</dbReference>
<evidence type="ECO:0008006" key="3">
    <source>
        <dbReference type="Google" id="ProtNLM"/>
    </source>
</evidence>
<protein>
    <recommendedName>
        <fullName evidence="3">Rna-directed dna polymerase from mobile element jockey-like</fullName>
    </recommendedName>
</protein>
<dbReference type="EMBL" id="JAUNZN010000009">
    <property type="protein sequence ID" value="KAK4816810.1"/>
    <property type="molecule type" value="Genomic_DNA"/>
</dbReference>
<organism evidence="1 2">
    <name type="scientific">Mycteria americana</name>
    <name type="common">Wood stork</name>
    <dbReference type="NCBI Taxonomy" id="33587"/>
    <lineage>
        <taxon>Eukaryota</taxon>
        <taxon>Metazoa</taxon>
        <taxon>Chordata</taxon>
        <taxon>Craniata</taxon>
        <taxon>Vertebrata</taxon>
        <taxon>Euteleostomi</taxon>
        <taxon>Archelosauria</taxon>
        <taxon>Archosauria</taxon>
        <taxon>Dinosauria</taxon>
        <taxon>Saurischia</taxon>
        <taxon>Theropoda</taxon>
        <taxon>Coelurosauria</taxon>
        <taxon>Aves</taxon>
        <taxon>Neognathae</taxon>
        <taxon>Neoaves</taxon>
        <taxon>Aequornithes</taxon>
        <taxon>Ciconiiformes</taxon>
        <taxon>Ciconiidae</taxon>
        <taxon>Mycteria</taxon>
    </lineage>
</organism>
<dbReference type="Proteomes" id="UP001333110">
    <property type="component" value="Unassembled WGS sequence"/>
</dbReference>
<sequence>MEVSSEVHLKFSKTFNAVSHNILIGRLTTGRWVKNQLNDSAQRVVISGMKSSWRQITGGAPQGSIAGPTLFNVSTNDPDTGTGYTLTNLADDTKPGGVAGTPDGCVATQRDLNRLQKWAEREPHEVQQGEVQRTAPCPSTRWQADQLESSLAEKDLGVLVDNKLTVGQQCTLMAKKANSFLGCIRQSIASRLRQVILPLYSALGRHRIIEWFGLEGNFKHHSVPTPLPWAHLSLEQVSQSPIQPDCEHFQAWDIWSAVSSAGLPTIKKTWTFWRTGASDLQGDAERVETGQSAEGEAWGNLTPIYMDKYLMGRNEDKRARLSPVVPTDQIRGNGLYLTYRKLHLNIHSYSESGQTLERGCGVSIWANIQNMTGHSPGQPALCTLSKFADDTRLSGAVDMLEGRDAIQRDLDRLEEWAHANLMKFNKAKCKILHLGWCNP</sequence>
<comment type="caution">
    <text evidence="1">The sequence shown here is derived from an EMBL/GenBank/DDBJ whole genome shotgun (WGS) entry which is preliminary data.</text>
</comment>
<gene>
    <name evidence="1" type="ORF">QYF61_023497</name>
</gene>
<evidence type="ECO:0000313" key="2">
    <source>
        <dbReference type="Proteomes" id="UP001333110"/>
    </source>
</evidence>
<proteinExistence type="predicted"/>
<reference evidence="1 2" key="1">
    <citation type="journal article" date="2023" name="J. Hered.">
        <title>Chromosome-level genome of the wood stork (Mycteria americana) provides insight into avian chromosome evolution.</title>
        <authorList>
            <person name="Flamio R. Jr."/>
            <person name="Ramstad K.M."/>
        </authorList>
    </citation>
    <scope>NUCLEOTIDE SEQUENCE [LARGE SCALE GENOMIC DNA]</scope>
    <source>
        <strain evidence="1">JAX WOST 10</strain>
    </source>
</reference>
<evidence type="ECO:0000313" key="1">
    <source>
        <dbReference type="EMBL" id="KAK4816810.1"/>
    </source>
</evidence>
<name>A0AAN7MZS9_MYCAM</name>
<keyword evidence="2" id="KW-1185">Reference proteome</keyword>